<dbReference type="Proteomes" id="UP001279410">
    <property type="component" value="Unassembled WGS sequence"/>
</dbReference>
<keyword evidence="2" id="KW-1185">Reference proteome</keyword>
<reference evidence="1" key="1">
    <citation type="submission" date="2022-08" db="EMBL/GenBank/DDBJ databases">
        <title>Genome sequencing of akame (Lates japonicus).</title>
        <authorList>
            <person name="Hashiguchi Y."/>
            <person name="Takahashi H."/>
        </authorList>
    </citation>
    <scope>NUCLEOTIDE SEQUENCE</scope>
    <source>
        <strain evidence="1">Kochi</strain>
    </source>
</reference>
<proteinExistence type="predicted"/>
<evidence type="ECO:0000313" key="1">
    <source>
        <dbReference type="EMBL" id="GLD71735.1"/>
    </source>
</evidence>
<sequence length="164" mass="18320">MKSSLHRGKKKRLYELVKGPQIAECTVAPVAMEESDLRLTLHQTSRTPTCLPNHGRAREAEQDQDRIRGFANIAKPGIASQSRRAFDFTLMVAVADHTHQQFGSTGSGALKLQEHPGQPHTAASIFIPPSRPWIREEIEQYGIKIYQFLTATPTKMRIASRTSS</sequence>
<evidence type="ECO:0000313" key="2">
    <source>
        <dbReference type="Proteomes" id="UP001279410"/>
    </source>
</evidence>
<gene>
    <name evidence="1" type="ORF">AKAME5_002305800</name>
</gene>
<dbReference type="EMBL" id="BRZM01000716">
    <property type="protein sequence ID" value="GLD71735.1"/>
    <property type="molecule type" value="Genomic_DNA"/>
</dbReference>
<name>A0AAD3NH69_LATJO</name>
<organism evidence="1 2">
    <name type="scientific">Lates japonicus</name>
    <name type="common">Japanese lates</name>
    <dbReference type="NCBI Taxonomy" id="270547"/>
    <lineage>
        <taxon>Eukaryota</taxon>
        <taxon>Metazoa</taxon>
        <taxon>Chordata</taxon>
        <taxon>Craniata</taxon>
        <taxon>Vertebrata</taxon>
        <taxon>Euteleostomi</taxon>
        <taxon>Actinopterygii</taxon>
        <taxon>Neopterygii</taxon>
        <taxon>Teleostei</taxon>
        <taxon>Neoteleostei</taxon>
        <taxon>Acanthomorphata</taxon>
        <taxon>Carangaria</taxon>
        <taxon>Carangaria incertae sedis</taxon>
        <taxon>Centropomidae</taxon>
        <taxon>Lates</taxon>
    </lineage>
</organism>
<protein>
    <submittedName>
        <fullName evidence="1">Septin 4b isoform X2</fullName>
    </submittedName>
</protein>
<dbReference type="AlphaFoldDB" id="A0AAD3NH69"/>
<accession>A0AAD3NH69</accession>
<comment type="caution">
    <text evidence="1">The sequence shown here is derived from an EMBL/GenBank/DDBJ whole genome shotgun (WGS) entry which is preliminary data.</text>
</comment>